<feature type="region of interest" description="Disordered" evidence="1">
    <location>
        <begin position="49"/>
        <end position="69"/>
    </location>
</feature>
<keyword evidence="2" id="KW-1133">Transmembrane helix</keyword>
<feature type="transmembrane region" description="Helical" evidence="2">
    <location>
        <begin position="20"/>
        <end position="37"/>
    </location>
</feature>
<dbReference type="STRING" id="1121003.SAMN03080618_02554"/>
<protein>
    <submittedName>
        <fullName evidence="3">Uncharacterized protein</fullName>
    </submittedName>
</protein>
<dbReference type="EMBL" id="FORF01000014">
    <property type="protein sequence ID" value="SFJ29456.1"/>
    <property type="molecule type" value="Genomic_DNA"/>
</dbReference>
<gene>
    <name evidence="3" type="ORF">SAMN03080618_02554</name>
</gene>
<sequence length="69" mass="7157">MSNEFDKNRARQGRSGTPVLVVLLVALALAALVWVGVEMYGEQIAPAPQDRIDGASATPAAPAPEAPSN</sequence>
<reference evidence="4" key="1">
    <citation type="submission" date="2016-10" db="EMBL/GenBank/DDBJ databases">
        <authorList>
            <person name="Varghese N."/>
            <person name="Submissions S."/>
        </authorList>
    </citation>
    <scope>NUCLEOTIDE SEQUENCE [LARGE SCALE GENOMIC DNA]</scope>
    <source>
        <strain evidence="4">DSM 21857</strain>
    </source>
</reference>
<evidence type="ECO:0000313" key="3">
    <source>
        <dbReference type="EMBL" id="SFJ29456.1"/>
    </source>
</evidence>
<accession>A0A1I3Q8M5</accession>
<dbReference type="AlphaFoldDB" id="A0A1I3Q8M5"/>
<keyword evidence="2" id="KW-0472">Membrane</keyword>
<name>A0A1I3Q8M5_9HYPH</name>
<evidence type="ECO:0000256" key="2">
    <source>
        <dbReference type="SAM" id="Phobius"/>
    </source>
</evidence>
<proteinExistence type="predicted"/>
<organism evidence="3 4">
    <name type="scientific">Aquamicrobium aerolatum DSM 21857</name>
    <dbReference type="NCBI Taxonomy" id="1121003"/>
    <lineage>
        <taxon>Bacteria</taxon>
        <taxon>Pseudomonadati</taxon>
        <taxon>Pseudomonadota</taxon>
        <taxon>Alphaproteobacteria</taxon>
        <taxon>Hyphomicrobiales</taxon>
        <taxon>Phyllobacteriaceae</taxon>
        <taxon>Aerobium</taxon>
    </lineage>
</organism>
<evidence type="ECO:0000256" key="1">
    <source>
        <dbReference type="SAM" id="MobiDB-lite"/>
    </source>
</evidence>
<dbReference type="Proteomes" id="UP000242763">
    <property type="component" value="Unassembled WGS sequence"/>
</dbReference>
<dbReference type="RefSeq" id="WP_091523075.1">
    <property type="nucleotide sequence ID" value="NZ_FORF01000014.1"/>
</dbReference>
<keyword evidence="2" id="KW-0812">Transmembrane</keyword>
<evidence type="ECO:0000313" key="4">
    <source>
        <dbReference type="Proteomes" id="UP000242763"/>
    </source>
</evidence>
<keyword evidence="4" id="KW-1185">Reference proteome</keyword>